<dbReference type="RefSeq" id="XP_046014133.1">
    <property type="nucleotide sequence ID" value="XM_046153656.1"/>
</dbReference>
<feature type="region of interest" description="Disordered" evidence="1">
    <location>
        <begin position="395"/>
        <end position="654"/>
    </location>
</feature>
<gene>
    <name evidence="2" type="ORF">B0I36DRAFT_321162</name>
</gene>
<dbReference type="Pfam" id="PF12757">
    <property type="entry name" value="Eisosome1"/>
    <property type="match status" value="1"/>
</dbReference>
<evidence type="ECO:0000313" key="3">
    <source>
        <dbReference type="Proteomes" id="UP000756346"/>
    </source>
</evidence>
<comment type="caution">
    <text evidence="2">The sequence shown here is derived from an EMBL/GenBank/DDBJ whole genome shotgun (WGS) entry which is preliminary data.</text>
</comment>
<dbReference type="EMBL" id="JAGTJQ010000004">
    <property type="protein sequence ID" value="KAH7033301.1"/>
    <property type="molecule type" value="Genomic_DNA"/>
</dbReference>
<dbReference type="Proteomes" id="UP000756346">
    <property type="component" value="Unassembled WGS sequence"/>
</dbReference>
<feature type="compositionally biased region" description="Polar residues" evidence="1">
    <location>
        <begin position="570"/>
        <end position="581"/>
    </location>
</feature>
<evidence type="ECO:0000256" key="1">
    <source>
        <dbReference type="SAM" id="MobiDB-lite"/>
    </source>
</evidence>
<feature type="compositionally biased region" description="Basic residues" evidence="1">
    <location>
        <begin position="529"/>
        <end position="539"/>
    </location>
</feature>
<evidence type="ECO:0000313" key="2">
    <source>
        <dbReference type="EMBL" id="KAH7033301.1"/>
    </source>
</evidence>
<feature type="compositionally biased region" description="Basic and acidic residues" evidence="1">
    <location>
        <begin position="540"/>
        <end position="555"/>
    </location>
</feature>
<reference evidence="2" key="1">
    <citation type="journal article" date="2021" name="Nat. Commun.">
        <title>Genetic determinants of endophytism in the Arabidopsis root mycobiome.</title>
        <authorList>
            <person name="Mesny F."/>
            <person name="Miyauchi S."/>
            <person name="Thiergart T."/>
            <person name="Pickel B."/>
            <person name="Atanasova L."/>
            <person name="Karlsson M."/>
            <person name="Huettel B."/>
            <person name="Barry K.W."/>
            <person name="Haridas S."/>
            <person name="Chen C."/>
            <person name="Bauer D."/>
            <person name="Andreopoulos W."/>
            <person name="Pangilinan J."/>
            <person name="LaButti K."/>
            <person name="Riley R."/>
            <person name="Lipzen A."/>
            <person name="Clum A."/>
            <person name="Drula E."/>
            <person name="Henrissat B."/>
            <person name="Kohler A."/>
            <person name="Grigoriev I.V."/>
            <person name="Martin F.M."/>
            <person name="Hacquard S."/>
        </authorList>
    </citation>
    <scope>NUCLEOTIDE SEQUENCE</scope>
    <source>
        <strain evidence="2">MPI-CAGE-CH-0230</strain>
    </source>
</reference>
<keyword evidence="3" id="KW-1185">Reference proteome</keyword>
<dbReference type="OrthoDB" id="4070583at2759"/>
<dbReference type="AlphaFoldDB" id="A0A9P8Y9Y6"/>
<dbReference type="GeneID" id="70183202"/>
<name>A0A9P8Y9Y6_9PEZI</name>
<dbReference type="InterPro" id="IPR024527">
    <property type="entry name" value="Eisosome1"/>
</dbReference>
<feature type="compositionally biased region" description="Basic and acidic residues" evidence="1">
    <location>
        <begin position="395"/>
        <end position="467"/>
    </location>
</feature>
<evidence type="ECO:0008006" key="4">
    <source>
        <dbReference type="Google" id="ProtNLM"/>
    </source>
</evidence>
<dbReference type="PANTHER" id="PTHR28298:SF1">
    <property type="entry name" value="EISOSOME PROTEIN 1"/>
    <property type="match status" value="1"/>
</dbReference>
<protein>
    <recommendedName>
        <fullName evidence="4">Eisosome protein 1</fullName>
    </recommendedName>
</protein>
<feature type="non-terminal residue" evidence="2">
    <location>
        <position position="1"/>
    </location>
</feature>
<dbReference type="PANTHER" id="PTHR28298">
    <property type="entry name" value="EISOSOME PROTEIN 1"/>
    <property type="match status" value="1"/>
</dbReference>
<sequence length="654" mass="72027">MAPLWEPQASNHGAKAALLAAQGAKSTDAWKPAATADGQSAATMAFNSNASIPRHMQTDNMQRHGSLHAAQGAIANRQRAISTPSPRPNYPDEANAASNALAAATRAHKPNGTPTATPVGGAVPYTTMNRQMFTSNPPVKVETTDQNRADVLHASAVAMAKKMYNQQQKTVEARLAKAETSSFRDGDSDDDEPQPMVFNSLQEAAYRQAQARLAKIHEDNKKLRGTRDSQEYYGVTPSSRRGTIRDRLRRRASSDGALTEDNLRSQQIRHEMSIFSKTLQTVDDKKRQKDQEALLAAAHRNVQAKLKGMDAKITAETGMVQPTSHWEHKAHAAALLRSEGRADRDKGKVDIGAGLRMDQDAIDAIAARRVQPVLDEINEKAAKEHARLTELRLEEERQKEEQELEKARKKEVDDINRKLKEQDKQEQRERKAEEKAEAKAKKEEERARKEEEKAAKAEQKRLSRIEKQQATTAPAVEDNTEADVPGSPVALNSNEQLANVPHSPIREPAANEGDRSPESPKSPSEKSRGRVRSWFKSRFAKTDSKSRERSQDRNSKTFVGGAALTGMEANDSTVSLDNRSASMHAVAMAGRGRTGHPDEDEEEVVSPLSSSSDEEFFRDAPSEPATALTPPKPIRDHGSVGSQSPDRASKFREI</sequence>
<feature type="compositionally biased region" description="Basic and acidic residues" evidence="1">
    <location>
        <begin position="512"/>
        <end position="528"/>
    </location>
</feature>
<feature type="compositionally biased region" description="Basic and acidic residues" evidence="1">
    <location>
        <begin position="220"/>
        <end position="230"/>
    </location>
</feature>
<feature type="region of interest" description="Disordered" evidence="1">
    <location>
        <begin position="220"/>
        <end position="259"/>
    </location>
</feature>
<organism evidence="2 3">
    <name type="scientific">Microdochium trichocladiopsis</name>
    <dbReference type="NCBI Taxonomy" id="1682393"/>
    <lineage>
        <taxon>Eukaryota</taxon>
        <taxon>Fungi</taxon>
        <taxon>Dikarya</taxon>
        <taxon>Ascomycota</taxon>
        <taxon>Pezizomycotina</taxon>
        <taxon>Sordariomycetes</taxon>
        <taxon>Xylariomycetidae</taxon>
        <taxon>Xylariales</taxon>
        <taxon>Microdochiaceae</taxon>
        <taxon>Microdochium</taxon>
    </lineage>
</organism>
<accession>A0A9P8Y9Y6</accession>
<proteinExistence type="predicted"/>
<dbReference type="GO" id="GO:0070941">
    <property type="term" value="P:eisosome assembly"/>
    <property type="evidence" value="ECO:0007669"/>
    <property type="project" value="TreeGrafter"/>
</dbReference>